<name>A0ABN3LXX3_9MICO</name>
<evidence type="ECO:0000256" key="1">
    <source>
        <dbReference type="ARBA" id="ARBA00004651"/>
    </source>
</evidence>
<accession>A0ABN3LXX3</accession>
<dbReference type="PANTHER" id="PTHR30213">
    <property type="entry name" value="INNER MEMBRANE PROTEIN YHJD"/>
    <property type="match status" value="1"/>
</dbReference>
<feature type="transmembrane region" description="Helical" evidence="7">
    <location>
        <begin position="37"/>
        <end position="63"/>
    </location>
</feature>
<feature type="transmembrane region" description="Helical" evidence="7">
    <location>
        <begin position="261"/>
        <end position="281"/>
    </location>
</feature>
<evidence type="ECO:0000256" key="7">
    <source>
        <dbReference type="SAM" id="Phobius"/>
    </source>
</evidence>
<feature type="transmembrane region" description="Helical" evidence="7">
    <location>
        <begin position="220"/>
        <end position="241"/>
    </location>
</feature>
<dbReference type="InterPro" id="IPR017039">
    <property type="entry name" value="Virul_fac_BrkB"/>
</dbReference>
<keyword evidence="9" id="KW-1185">Reference proteome</keyword>
<evidence type="ECO:0000313" key="8">
    <source>
        <dbReference type="EMBL" id="GAA2492293.1"/>
    </source>
</evidence>
<feature type="transmembrane region" description="Helical" evidence="7">
    <location>
        <begin position="189"/>
        <end position="208"/>
    </location>
</feature>
<evidence type="ECO:0000313" key="9">
    <source>
        <dbReference type="Proteomes" id="UP001500730"/>
    </source>
</evidence>
<comment type="caution">
    <text evidence="8">The sequence shown here is derived from an EMBL/GenBank/DDBJ whole genome shotgun (WGS) entry which is preliminary data.</text>
</comment>
<gene>
    <name evidence="8" type="ORF">GCM10009858_32920</name>
</gene>
<dbReference type="Proteomes" id="UP001500730">
    <property type="component" value="Unassembled WGS sequence"/>
</dbReference>
<comment type="subcellular location">
    <subcellularLocation>
        <location evidence="1">Cell membrane</location>
        <topology evidence="1">Multi-pass membrane protein</topology>
    </subcellularLocation>
</comment>
<keyword evidence="2" id="KW-1003">Cell membrane</keyword>
<evidence type="ECO:0000256" key="2">
    <source>
        <dbReference type="ARBA" id="ARBA00022475"/>
    </source>
</evidence>
<feature type="transmembrane region" description="Helical" evidence="7">
    <location>
        <begin position="148"/>
        <end position="169"/>
    </location>
</feature>
<keyword evidence="5 7" id="KW-0472">Membrane</keyword>
<evidence type="ECO:0000256" key="6">
    <source>
        <dbReference type="SAM" id="MobiDB-lite"/>
    </source>
</evidence>
<evidence type="ECO:0008006" key="10">
    <source>
        <dbReference type="Google" id="ProtNLM"/>
    </source>
</evidence>
<evidence type="ECO:0000256" key="3">
    <source>
        <dbReference type="ARBA" id="ARBA00022692"/>
    </source>
</evidence>
<feature type="region of interest" description="Disordered" evidence="6">
    <location>
        <begin position="326"/>
        <end position="413"/>
    </location>
</feature>
<dbReference type="Pfam" id="PF03631">
    <property type="entry name" value="Virul_fac_BrkB"/>
    <property type="match status" value="1"/>
</dbReference>
<keyword evidence="3 7" id="KW-0812">Transmembrane</keyword>
<proteinExistence type="predicted"/>
<dbReference type="PANTHER" id="PTHR30213:SF0">
    <property type="entry name" value="UPF0761 MEMBRANE PROTEIN YIHY"/>
    <property type="match status" value="1"/>
</dbReference>
<feature type="transmembrane region" description="Helical" evidence="7">
    <location>
        <begin position="107"/>
        <end position="127"/>
    </location>
</feature>
<evidence type="ECO:0000256" key="4">
    <source>
        <dbReference type="ARBA" id="ARBA00022989"/>
    </source>
</evidence>
<organism evidence="8 9">
    <name type="scientific">Terrabacter carboxydivorans</name>
    <dbReference type="NCBI Taxonomy" id="619730"/>
    <lineage>
        <taxon>Bacteria</taxon>
        <taxon>Bacillati</taxon>
        <taxon>Actinomycetota</taxon>
        <taxon>Actinomycetes</taxon>
        <taxon>Micrococcales</taxon>
        <taxon>Intrasporangiaceae</taxon>
        <taxon>Terrabacter</taxon>
    </lineage>
</organism>
<protein>
    <recommendedName>
        <fullName evidence="10">YihY/virulence factor BrkB family protein</fullName>
    </recommendedName>
</protein>
<sequence length="413" mass="43628">MRAVLERVPWGIPLARLTLETIRVCLRYRVTGLAAEGAFFMLLSLPPLVLGLFGGLGFVGGWIGADTINSIVSAIQVYASRFLTESSINELLLPTIDDVLRDGRADIISVGFILSLWSGSRALNVFVDTVSIMYGQKDARGIVHMRAFSLLLYTFGILSAVVVLPLMLLGPGLLASWLPDAAATVTKALYWPTLIVFSVMLLASMYHVSTPQRSPWRRNIPGAVLAMAIWVGASFVVRVSLEASMGGSSIYGPLSTPIVLLVWLYALAVAILIGAGLNAAVRTLWPVDLHEGVDVRLVNWAREGAGGLLARSDADGADGATGLVADIDPPVTADGVDVPASPGVRVTGDGTRRGRDQQFESTDAGPIKTAIRRGVGESALGAEEAAGRVPDPVSDRAPSEAPSEAPDRGVGRP</sequence>
<evidence type="ECO:0000256" key="5">
    <source>
        <dbReference type="ARBA" id="ARBA00023136"/>
    </source>
</evidence>
<keyword evidence="4 7" id="KW-1133">Transmembrane helix</keyword>
<dbReference type="EMBL" id="BAAARE010000014">
    <property type="protein sequence ID" value="GAA2492293.1"/>
    <property type="molecule type" value="Genomic_DNA"/>
</dbReference>
<reference evidence="8 9" key="1">
    <citation type="journal article" date="2019" name="Int. J. Syst. Evol. Microbiol.">
        <title>The Global Catalogue of Microorganisms (GCM) 10K type strain sequencing project: providing services to taxonomists for standard genome sequencing and annotation.</title>
        <authorList>
            <consortium name="The Broad Institute Genomics Platform"/>
            <consortium name="The Broad Institute Genome Sequencing Center for Infectious Disease"/>
            <person name="Wu L."/>
            <person name="Ma J."/>
        </authorList>
    </citation>
    <scope>NUCLEOTIDE SEQUENCE [LARGE SCALE GENOMIC DNA]</scope>
    <source>
        <strain evidence="8 9">JCM 16259</strain>
    </source>
</reference>